<feature type="compositionally biased region" description="Basic and acidic residues" evidence="1">
    <location>
        <begin position="1342"/>
        <end position="1351"/>
    </location>
</feature>
<dbReference type="Proteomes" id="UP000541154">
    <property type="component" value="Unassembled WGS sequence"/>
</dbReference>
<dbReference type="InterPro" id="IPR010730">
    <property type="entry name" value="HET"/>
</dbReference>
<dbReference type="SUPFAM" id="SSF55874">
    <property type="entry name" value="ATPase domain of HSP90 chaperone/DNA topoisomerase II/histidine kinase"/>
    <property type="match status" value="1"/>
</dbReference>
<sequence length="2238" mass="255821">MDKPPKSREEAKAHINQIRKRRGLHIENDEYSHEWNINHEDLEAAVSILAEGLYEESSHFLLEMIQNADDCYYDSASSPTMNITYGNGRLRIDYNELGFRVKDVEAITRVTKSTKVDPATQTGEKGIGFKSVFKIADVVHVNSGPYSFKFDKTKRLGMVTPKWEEFPAEPQRGYTSIMLHLRSDDEEKDLIDAMKSMSSKILMFLRRLRTIWLSVTSLDGTTWSSSLERSDMTIKGEHITNLRQDGTSSMYIVRKHTVTDLPTDPKRGDITESDLRFAFPITEDYMARIEPQSVYAYLPIRDYGFKFLVQADFLLIANRGDIDKSSRWNRALCDAMVDALLDDIHHFNLSPLRYTWPRYLPDNRFWGGDLFDGFRIKLMARLVLSPVLESEDENGPFSAPCNLYYVPGSFCGEKGTPLTRSAKTISKYLSCKYSHSDWEYLENIGVRGLTNDVFLQDLRESLCCRGFMPEPEDPWHLIIAKLLCPLMSTHKAQLVELPLILLTNRNWVSASSGTIFFPGERGAYSVPEGIEVFEAHPDAQRDGYREHLYRGLGVKPFSISDIQRMVIAKLSQSWLTSSTKQSELISQTIFLFRTQWEMPLDQIQLPILTTVGTLLPSWEVYIHMNGPYYASRYLKKHKESFFVHRGYEKRLTSEEKGQWNTWLQDQLGLHSLPRLVLNAKDEAARLSAEFYHILQIHGSWKLLVLLRDNWTAYYRDFSSPKEVDGKVHPSLRKEMGLIQVTCHGGNLYALEQTSTGYSLPHDLLEEILQFRQPFLDIPDPRDSRWDILRNFGVTVGDNISTYLKVLDSIQDHQVSIELVSWLYRKIEANFQNDPDGVKKLFQAKRCIYVPEGSTKTACRWVSMTECVWSGPNCLESFHKLDAIYPYHGALFKEQLKIRDADVDTLVSELTTVTMSTALRRIIDLLFEIEEAIKNNLFQTLTSIGDLLQCRVFPLDEGSDSTRGFDDLSRATPDSEWGVVSLLAVGVDDLKRIPFLCDVLGLKERYISKIAKGTPIVHGEEIDSRLTDDFRSKYKFLDRLTPESIFSRAQIIDQLKNIEVSLADKVLIKWWIKSTLRSSEDIYEGHVYDDGLQSAIMPSADEKQLRVWLLKAANPSCLPLELSEQIATFCGIPKQAGLVYFILSQDNLSDIEQALDRRGVPRVRNTNPTQKRARGHTAQVTRSNGITYGKFDKMAREVWVAGDESRQEGVDDQEEEEGEEDEENEEVEEEEGEKKSKQEEEEQQDAIEHDIEPSDLSTRSTKFNSQGLHVELNEHPGNSSMTKSDNPLTPKAESTQPSRLQHGGDDSSPSMKQSKASHEDISRKRPNYVALDEVPEMKDYISQREERPRQIMKDSNAPDLSDLKPFERGRVMGTPRLIFVSNRRQLPHEEFPSKQRRGAMLPGRVQISATGDCTVFAAVQPTYRTDEHVEYLGELYVSRLLERYLGAEYNPDVHWTSYYRRKAGYAPFIQNRRPITPFLLSNRSGKASAAMKDLLIQSGMTWKPNYDPLEYYILVKITTGGQESPFAMSISELDLIRRLSIQEGYEALTRPRAILVRVYDMAIIPNASFFVDPWDIYASGYMKLQAENSSFIAEIRRCIPDLSFEDLRLSEKPYARSMSHKLATFMSSLINPDRGVRARSELANEELRYPYAALQEGSVRLLRLYPGENHDELVGDLEPVMADSLGLKSFSAVSYVWGSKFKPFMLRIKESQVDLRITAPLYAVLKRLRHTNDPVYLWADAICIDQENLQERAYQVRLMGNVYRLAEHVYAWLGDAADDSELAITWLMKMQRDDKLSPESAGPVLPPAESEVWDAIHSFFSRDWFRRVWIVQELVLGSKVIMMCGDNRLDWEAIYTPALVCAQEAEKSSAATMKHISRSVTPVLSLGKLRRAYHDVQEPRRNTQQDLLSLLKDFDHTQATEVRDKLFAFLGLAYDGDDPGFNPDYESSLEDVVHRYAGVFVCRGKGMELLYQAGLSHSWPGSLFASWVPNWVTTTVPRTITTWRSMQGRFCAGSHLWCDLELSPTNETILVSKACIVDRIASVGRAASGYPGTINFLKILFSYIESLPSYPTGDNPRDLAWRIPIGDASDPPYGSWNEVDFGKSYQALREYIQLGDETTDWQTEFSSIRAMAKMKQFLFRPQELRRLMWSYIFTAQEFVDRFVDPRICITKRGYVGIVPGTAQVDDLVVVLHGSAVPFVLQAQKDTSHYYHLGESYIHGIMHGEICSFDDIETRFISLA</sequence>
<evidence type="ECO:0008006" key="6">
    <source>
        <dbReference type="Google" id="ProtNLM"/>
    </source>
</evidence>
<reference evidence="4 5" key="1">
    <citation type="submission" date="2019-04" db="EMBL/GenBank/DDBJ databases">
        <title>Aspergillus burnettii sp. nov., novel species from soil in southeast Queensland.</title>
        <authorList>
            <person name="Gilchrist C.L.M."/>
            <person name="Pitt J.I."/>
            <person name="Lange L."/>
            <person name="Lacey H.J."/>
            <person name="Vuong D."/>
            <person name="Midgley D.J."/>
            <person name="Greenfield P."/>
            <person name="Bradbury M."/>
            <person name="Lacey E."/>
            <person name="Busk P.K."/>
            <person name="Pilgaard B."/>
            <person name="Chooi Y.H."/>
            <person name="Piggott A.M."/>
        </authorList>
    </citation>
    <scope>NUCLEOTIDE SEQUENCE [LARGE SCALE GENOMIC DNA]</scope>
    <source>
        <strain evidence="4 5">FRR 5400</strain>
    </source>
</reference>
<proteinExistence type="predicted"/>
<name>A0A8H6A4N8_PETAA</name>
<evidence type="ECO:0000313" key="4">
    <source>
        <dbReference type="EMBL" id="KAF5862718.1"/>
    </source>
</evidence>
<protein>
    <recommendedName>
        <fullName evidence="6">Heterokaryon incompatibility domain-containing protein</fullName>
    </recommendedName>
</protein>
<accession>A0A8H6A4N8</accession>
<dbReference type="Gene3D" id="3.30.565.10">
    <property type="entry name" value="Histidine kinase-like ATPase, C-terminal domain"/>
    <property type="match status" value="1"/>
</dbReference>
<dbReference type="InterPro" id="IPR058210">
    <property type="entry name" value="SACS/Nov_dom"/>
</dbReference>
<evidence type="ECO:0000259" key="3">
    <source>
        <dbReference type="Pfam" id="PF25794"/>
    </source>
</evidence>
<feature type="region of interest" description="Disordered" evidence="1">
    <location>
        <begin position="1201"/>
        <end position="1324"/>
    </location>
</feature>
<organism evidence="4 5">
    <name type="scientific">Petromyces alliaceus</name>
    <name type="common">Aspergillus alliaceus</name>
    <dbReference type="NCBI Taxonomy" id="209559"/>
    <lineage>
        <taxon>Eukaryota</taxon>
        <taxon>Fungi</taxon>
        <taxon>Dikarya</taxon>
        <taxon>Ascomycota</taxon>
        <taxon>Pezizomycotina</taxon>
        <taxon>Eurotiomycetes</taxon>
        <taxon>Eurotiomycetidae</taxon>
        <taxon>Eurotiales</taxon>
        <taxon>Aspergillaceae</taxon>
        <taxon>Aspergillus</taxon>
        <taxon>Aspergillus subgen. Circumdati</taxon>
    </lineage>
</organism>
<feature type="domain" description="Heterokaryon incompatibility" evidence="2">
    <location>
        <begin position="1689"/>
        <end position="1832"/>
    </location>
</feature>
<feature type="region of interest" description="Disordered" evidence="1">
    <location>
        <begin position="1342"/>
        <end position="1363"/>
    </location>
</feature>
<feature type="compositionally biased region" description="Polar residues" evidence="1">
    <location>
        <begin position="1275"/>
        <end position="1298"/>
    </location>
</feature>
<gene>
    <name evidence="4" type="ORF">ETB97_011260</name>
</gene>
<keyword evidence="5" id="KW-1185">Reference proteome</keyword>
<dbReference type="EMBL" id="SPNV01000067">
    <property type="protein sequence ID" value="KAF5862718.1"/>
    <property type="molecule type" value="Genomic_DNA"/>
</dbReference>
<dbReference type="PANTHER" id="PTHR24148">
    <property type="entry name" value="ANKYRIN REPEAT DOMAIN-CONTAINING PROTEIN 39 HOMOLOG-RELATED"/>
    <property type="match status" value="1"/>
</dbReference>
<feature type="domain" description="Sacsin/Nov" evidence="3">
    <location>
        <begin position="54"/>
        <end position="151"/>
    </location>
</feature>
<dbReference type="NCBIfam" id="NF047352">
    <property type="entry name" value="P_loop_sacsin"/>
    <property type="match status" value="1"/>
</dbReference>
<dbReference type="InterPro" id="IPR036890">
    <property type="entry name" value="HATPase_C_sf"/>
</dbReference>
<dbReference type="InterPro" id="IPR052895">
    <property type="entry name" value="HetReg/Transcr_Mod"/>
</dbReference>
<evidence type="ECO:0000259" key="2">
    <source>
        <dbReference type="Pfam" id="PF06985"/>
    </source>
</evidence>
<dbReference type="Pfam" id="PF25794">
    <property type="entry name" value="SACS"/>
    <property type="match status" value="1"/>
</dbReference>
<dbReference type="Pfam" id="PF26639">
    <property type="entry name" value="Het-6_barrel"/>
    <property type="match status" value="1"/>
</dbReference>
<evidence type="ECO:0000256" key="1">
    <source>
        <dbReference type="SAM" id="MobiDB-lite"/>
    </source>
</evidence>
<feature type="compositionally biased region" description="Polar residues" evidence="1">
    <location>
        <begin position="1254"/>
        <end position="1266"/>
    </location>
</feature>
<feature type="region of interest" description="Disordered" evidence="1">
    <location>
        <begin position="1158"/>
        <end position="1178"/>
    </location>
</feature>
<feature type="compositionally biased region" description="Acidic residues" evidence="1">
    <location>
        <begin position="1209"/>
        <end position="1230"/>
    </location>
</feature>
<comment type="caution">
    <text evidence="4">The sequence shown here is derived from an EMBL/GenBank/DDBJ whole genome shotgun (WGS) entry which is preliminary data.</text>
</comment>
<dbReference type="Pfam" id="PF06985">
    <property type="entry name" value="HET"/>
    <property type="match status" value="1"/>
</dbReference>
<evidence type="ECO:0000313" key="5">
    <source>
        <dbReference type="Proteomes" id="UP000541154"/>
    </source>
</evidence>
<dbReference type="PANTHER" id="PTHR24148:SF64">
    <property type="entry name" value="HETEROKARYON INCOMPATIBILITY DOMAIN-CONTAINING PROTEIN"/>
    <property type="match status" value="1"/>
</dbReference>